<dbReference type="STRING" id="45073.Lqui_0823"/>
<dbReference type="Proteomes" id="UP000054618">
    <property type="component" value="Unassembled WGS sequence"/>
</dbReference>
<dbReference type="RefSeq" id="WP_058506917.1">
    <property type="nucleotide sequence ID" value="NZ_CAAAIK010000015.1"/>
</dbReference>
<name>A0A0W0Y4R8_9GAMM</name>
<proteinExistence type="predicted"/>
<dbReference type="EMBL" id="LNYS01000006">
    <property type="protein sequence ID" value="KTD51979.1"/>
    <property type="molecule type" value="Genomic_DNA"/>
</dbReference>
<evidence type="ECO:0000313" key="3">
    <source>
        <dbReference type="Proteomes" id="UP000054618"/>
    </source>
</evidence>
<dbReference type="PATRIC" id="fig|45073.5.peg.870"/>
<evidence type="ECO:0000256" key="1">
    <source>
        <dbReference type="SAM" id="MobiDB-lite"/>
    </source>
</evidence>
<reference evidence="2 3" key="1">
    <citation type="submission" date="2015-11" db="EMBL/GenBank/DDBJ databases">
        <title>Genomic analysis of 38 Legionella species identifies large and diverse effector repertoires.</title>
        <authorList>
            <person name="Burstein D."/>
            <person name="Amaro F."/>
            <person name="Zusman T."/>
            <person name="Lifshitz Z."/>
            <person name="Cohen O."/>
            <person name="Gilbert J.A."/>
            <person name="Pupko T."/>
            <person name="Shuman H.A."/>
            <person name="Segal G."/>
        </authorList>
    </citation>
    <scope>NUCLEOTIDE SEQUENCE [LARGE SCALE GENOMIC DNA]</scope>
    <source>
        <strain evidence="2 3">CDC#1442-AUS-E</strain>
    </source>
</reference>
<evidence type="ECO:0000313" key="2">
    <source>
        <dbReference type="EMBL" id="KTD51979.1"/>
    </source>
</evidence>
<keyword evidence="3" id="KW-1185">Reference proteome</keyword>
<dbReference type="OrthoDB" id="9916403at2"/>
<sequence>MFSKEQLAGLADKSQNAYAALFSDGSIDQPQTQEVMDSLEPETLRLIAINVVRTCPKEQLSSLIPQTQHLLRTPASSFTQKLQDAHHVHNRISIIMEKPQLAHKAWKQNFKPEAFHGNADFAHELLGNDADQKEKAHSLAENTPACDLVAVMQNVKTAFPDTPSQDDFKFKKHCFTQHVKRALQAAVHIDSLATCKDDSELVQHLAKLTKHFADYPNISKRHTITSHLEEVAKRIANMDHANRTAACNHLNTLCPKAGSNIFVHIQDWVKDNIPAEQTHASSQLSAAPDSPKSVNPGRVKCGIFGGCSTSKAEDNGAYYSDSDTEEEKKGSCWSWGSSH</sequence>
<feature type="region of interest" description="Disordered" evidence="1">
    <location>
        <begin position="306"/>
        <end position="339"/>
    </location>
</feature>
<organism evidence="2 3">
    <name type="scientific">Legionella quinlivanii</name>
    <dbReference type="NCBI Taxonomy" id="45073"/>
    <lineage>
        <taxon>Bacteria</taxon>
        <taxon>Pseudomonadati</taxon>
        <taxon>Pseudomonadota</taxon>
        <taxon>Gammaproteobacteria</taxon>
        <taxon>Legionellales</taxon>
        <taxon>Legionellaceae</taxon>
        <taxon>Legionella</taxon>
    </lineage>
</organism>
<gene>
    <name evidence="2" type="ORF">Lqui_0823</name>
</gene>
<accession>A0A0W0Y4R8</accession>
<protein>
    <submittedName>
        <fullName evidence="2">Uncharacterized protein</fullName>
    </submittedName>
</protein>
<dbReference type="AlphaFoldDB" id="A0A0W0Y4R8"/>
<comment type="caution">
    <text evidence="2">The sequence shown here is derived from an EMBL/GenBank/DDBJ whole genome shotgun (WGS) entry which is preliminary data.</text>
</comment>